<dbReference type="GO" id="GO:0005524">
    <property type="term" value="F:ATP binding"/>
    <property type="evidence" value="ECO:0007669"/>
    <property type="project" value="UniProtKB-KW"/>
</dbReference>
<evidence type="ECO:0000313" key="5">
    <source>
        <dbReference type="EMBL" id="SDF98433.1"/>
    </source>
</evidence>
<dbReference type="GO" id="GO:0016887">
    <property type="term" value="F:ATP hydrolysis activity"/>
    <property type="evidence" value="ECO:0007669"/>
    <property type="project" value="InterPro"/>
</dbReference>
<dbReference type="PANTHER" id="PTHR42939">
    <property type="entry name" value="ABC TRANSPORTER ATP-BINDING PROTEIN ALBC-RELATED"/>
    <property type="match status" value="1"/>
</dbReference>
<evidence type="ECO:0000256" key="3">
    <source>
        <dbReference type="ARBA" id="ARBA00022840"/>
    </source>
</evidence>
<proteinExistence type="predicted"/>
<protein>
    <submittedName>
        <fullName evidence="5">ABC-2 type transport system ATP-binding protein</fullName>
    </submittedName>
</protein>
<evidence type="ECO:0000256" key="2">
    <source>
        <dbReference type="ARBA" id="ARBA00022741"/>
    </source>
</evidence>
<dbReference type="InterPro" id="IPR003593">
    <property type="entry name" value="AAA+_ATPase"/>
</dbReference>
<dbReference type="OrthoDB" id="9804819at2"/>
<dbReference type="SUPFAM" id="SSF52540">
    <property type="entry name" value="P-loop containing nucleoside triphosphate hydrolases"/>
    <property type="match status" value="1"/>
</dbReference>
<sequence length="284" mass="32550">MEDYVIEMSQVSKTYTDFSIENLNLRIRKGYVTGFVGPNGSGKTTIIKMIMGLIKPESGSIKVFGKDLKKHSVTIKEKIGFVYAENYFYDHLTVEETGKMIAPFYKNWNWETYWSYIKLFGLSKNKIIEELSTGMKVELSLAIALSHDPLLIVLDEPTSGLDPIVRSKVLDILFDFIQDANKSVFFSSHIMTDLERIADDIAMIHYGKLLFNIEKDTILDQYKLVKGPKEILDDELRKQLISCHETSVGFEGLSKNYDLFRELFGQEVIIDPASLEEIMVNLMR</sequence>
<dbReference type="RefSeq" id="WP_090289197.1">
    <property type="nucleotide sequence ID" value="NZ_FNCK01000002.1"/>
</dbReference>
<dbReference type="PROSITE" id="PS50893">
    <property type="entry name" value="ABC_TRANSPORTER_2"/>
    <property type="match status" value="1"/>
</dbReference>
<dbReference type="Gene3D" id="3.40.50.300">
    <property type="entry name" value="P-loop containing nucleotide triphosphate hydrolases"/>
    <property type="match status" value="1"/>
</dbReference>
<evidence type="ECO:0000256" key="1">
    <source>
        <dbReference type="ARBA" id="ARBA00022448"/>
    </source>
</evidence>
<dbReference type="Pfam" id="PF00005">
    <property type="entry name" value="ABC_tran"/>
    <property type="match status" value="1"/>
</dbReference>
<dbReference type="AlphaFoldDB" id="A0A1G7QIT2"/>
<dbReference type="PANTHER" id="PTHR42939:SF3">
    <property type="entry name" value="ABC TRANSPORTER ATP-BINDING COMPONENT"/>
    <property type="match status" value="1"/>
</dbReference>
<dbReference type="InterPro" id="IPR003439">
    <property type="entry name" value="ABC_transporter-like_ATP-bd"/>
</dbReference>
<keyword evidence="3 5" id="KW-0067">ATP-binding</keyword>
<dbReference type="InterPro" id="IPR051782">
    <property type="entry name" value="ABC_Transporter_VariousFunc"/>
</dbReference>
<dbReference type="STRING" id="120956.SAMN05421791_102106"/>
<evidence type="ECO:0000313" key="6">
    <source>
        <dbReference type="Proteomes" id="UP000199708"/>
    </source>
</evidence>
<gene>
    <name evidence="5" type="ORF">SAMN05421791_102106</name>
</gene>
<reference evidence="5 6" key="1">
    <citation type="submission" date="2016-10" db="EMBL/GenBank/DDBJ databases">
        <authorList>
            <person name="de Groot N.N."/>
        </authorList>
    </citation>
    <scope>NUCLEOTIDE SEQUENCE [LARGE SCALE GENOMIC DNA]</scope>
    <source>
        <strain evidence="5 6">ATCC BAA-466</strain>
    </source>
</reference>
<dbReference type="InterPro" id="IPR027417">
    <property type="entry name" value="P-loop_NTPase"/>
</dbReference>
<accession>A0A1G7QIT2</accession>
<feature type="domain" description="ABC transporter" evidence="4">
    <location>
        <begin position="6"/>
        <end position="231"/>
    </location>
</feature>
<name>A0A1G7QIT2_9LACT</name>
<keyword evidence="2" id="KW-0547">Nucleotide-binding</keyword>
<dbReference type="EMBL" id="FNCK01000002">
    <property type="protein sequence ID" value="SDF98433.1"/>
    <property type="molecule type" value="Genomic_DNA"/>
</dbReference>
<keyword evidence="1" id="KW-0813">Transport</keyword>
<dbReference type="SMART" id="SM00382">
    <property type="entry name" value="AAA"/>
    <property type="match status" value="1"/>
</dbReference>
<dbReference type="CDD" id="cd03230">
    <property type="entry name" value="ABC_DR_subfamily_A"/>
    <property type="match status" value="1"/>
</dbReference>
<dbReference type="Proteomes" id="UP000199708">
    <property type="component" value="Unassembled WGS sequence"/>
</dbReference>
<organism evidence="5 6">
    <name type="scientific">Facklamia miroungae</name>
    <dbReference type="NCBI Taxonomy" id="120956"/>
    <lineage>
        <taxon>Bacteria</taxon>
        <taxon>Bacillati</taxon>
        <taxon>Bacillota</taxon>
        <taxon>Bacilli</taxon>
        <taxon>Lactobacillales</taxon>
        <taxon>Aerococcaceae</taxon>
        <taxon>Facklamia</taxon>
    </lineage>
</organism>
<keyword evidence="6" id="KW-1185">Reference proteome</keyword>
<evidence type="ECO:0000259" key="4">
    <source>
        <dbReference type="PROSITE" id="PS50893"/>
    </source>
</evidence>